<feature type="domain" description="Amidohydrolase-related" evidence="1">
    <location>
        <begin position="51"/>
        <end position="389"/>
    </location>
</feature>
<name>A0A6J7XNW2_9ZZZZ</name>
<dbReference type="PANTHER" id="PTHR43135">
    <property type="entry name" value="ALPHA-D-RIBOSE 1-METHYLPHOSPHONATE 5-TRIPHOSPHATE DIPHOSPHATASE"/>
    <property type="match status" value="1"/>
</dbReference>
<dbReference type="PANTHER" id="PTHR43135:SF3">
    <property type="entry name" value="ALPHA-D-RIBOSE 1-METHYLPHOSPHONATE 5-TRIPHOSPHATE DIPHOSPHATASE"/>
    <property type="match status" value="1"/>
</dbReference>
<dbReference type="InterPro" id="IPR032466">
    <property type="entry name" value="Metal_Hydrolase"/>
</dbReference>
<proteinExistence type="predicted"/>
<dbReference type="EMBL" id="CAFBSF010000001">
    <property type="protein sequence ID" value="CAB5239034.1"/>
    <property type="molecule type" value="Genomic_DNA"/>
</dbReference>
<dbReference type="SUPFAM" id="SSF51338">
    <property type="entry name" value="Composite domain of metallo-dependent hydrolases"/>
    <property type="match status" value="1"/>
</dbReference>
<dbReference type="Gene3D" id="3.20.20.140">
    <property type="entry name" value="Metal-dependent hydrolases"/>
    <property type="match status" value="1"/>
</dbReference>
<dbReference type="Gene3D" id="2.30.40.10">
    <property type="entry name" value="Urease, subunit C, domain 1"/>
    <property type="match status" value="1"/>
</dbReference>
<evidence type="ECO:0000313" key="2">
    <source>
        <dbReference type="EMBL" id="CAB4819943.1"/>
    </source>
</evidence>
<evidence type="ECO:0000259" key="1">
    <source>
        <dbReference type="Pfam" id="PF01979"/>
    </source>
</evidence>
<dbReference type="InterPro" id="IPR011059">
    <property type="entry name" value="Metal-dep_hydrolase_composite"/>
</dbReference>
<accession>A0A6J7XNW2</accession>
<dbReference type="EMBL" id="CAFABG010000005">
    <property type="protein sequence ID" value="CAB4819943.1"/>
    <property type="molecule type" value="Genomic_DNA"/>
</dbReference>
<reference evidence="3" key="1">
    <citation type="submission" date="2020-05" db="EMBL/GenBank/DDBJ databases">
        <authorList>
            <person name="Chiriac C."/>
            <person name="Salcher M."/>
            <person name="Ghai R."/>
            <person name="Kavagutti S V."/>
        </authorList>
    </citation>
    <scope>NUCLEOTIDE SEQUENCE</scope>
</reference>
<protein>
    <submittedName>
        <fullName evidence="3">Unannotated protein</fullName>
    </submittedName>
</protein>
<dbReference type="SUPFAM" id="SSF51556">
    <property type="entry name" value="Metallo-dependent hydrolases"/>
    <property type="match status" value="1"/>
</dbReference>
<organism evidence="3">
    <name type="scientific">freshwater metagenome</name>
    <dbReference type="NCBI Taxonomy" id="449393"/>
    <lineage>
        <taxon>unclassified sequences</taxon>
        <taxon>metagenomes</taxon>
        <taxon>ecological metagenomes</taxon>
    </lineage>
</organism>
<dbReference type="Pfam" id="PF01979">
    <property type="entry name" value="Amidohydro_1"/>
    <property type="match status" value="1"/>
</dbReference>
<evidence type="ECO:0000313" key="3">
    <source>
        <dbReference type="EMBL" id="CAB5239034.1"/>
    </source>
</evidence>
<gene>
    <name evidence="2" type="ORF">UFOPK3181_00139</name>
    <name evidence="3" type="ORF">UFOPK3520_00047</name>
</gene>
<dbReference type="InterPro" id="IPR051781">
    <property type="entry name" value="Metallo-dep_Hydrolase"/>
</dbReference>
<dbReference type="InterPro" id="IPR006680">
    <property type="entry name" value="Amidohydro-rel"/>
</dbReference>
<dbReference type="GO" id="GO:0016810">
    <property type="term" value="F:hydrolase activity, acting on carbon-nitrogen (but not peptide) bonds"/>
    <property type="evidence" value="ECO:0007669"/>
    <property type="project" value="InterPro"/>
</dbReference>
<dbReference type="AlphaFoldDB" id="A0A6J7XNW2"/>
<sequence length="402" mass="42498">MHDEFLIQGAVVFDSATGESHKKVLAVKSGKVVALDTLIDPKIIDASGLTVMFGLWDCHAHPGGLMYDTTAQGYFEGPAEWAVRAGANLLEAAAYGVTGVRAVADASRVDIAWAKALANGTYLGPRLLCAGAGIRTTGGHGTAFPRRAIDAIWEIPADGADEMRKVARSLVEQGVDWIKLMITGGLYSEHETVEDSQFTDDELAAVMEIAKNRGIPVAAHCGGARIAERFSNLGGRSIEHGYALDEKTAATLAKNGTWLVPTIGVTHDFEMMENDGWPSHAKDRAKIAAKKHAESLLACVAAGVKIATGADLNPIGPRTHREIALLESAGLTRLQTLHAATSSSRELNGLGGQTSPEPGTSADLIFVEGDPMTDYSCIERPKGVMTFGRFVIPIGANSATNV</sequence>